<proteinExistence type="inferred from homology"/>
<dbReference type="InterPro" id="IPR001680">
    <property type="entry name" value="WD40_rpt"/>
</dbReference>
<evidence type="ECO:0000256" key="1">
    <source>
        <dbReference type="ARBA" id="ARBA00004148"/>
    </source>
</evidence>
<evidence type="ECO:0000256" key="4">
    <source>
        <dbReference type="ARBA" id="ARBA00025740"/>
    </source>
</evidence>
<feature type="compositionally biased region" description="Low complexity" evidence="5">
    <location>
        <begin position="260"/>
        <end position="278"/>
    </location>
</feature>
<keyword evidence="2" id="KW-0853">WD repeat</keyword>
<keyword evidence="7" id="KW-1185">Reference proteome</keyword>
<name>A0ABR1KJ04_9PEZI</name>
<feature type="region of interest" description="Disordered" evidence="5">
    <location>
        <begin position="253"/>
        <end position="294"/>
    </location>
</feature>
<comment type="caution">
    <text evidence="6">The sequence shown here is derived from an EMBL/GenBank/DDBJ whole genome shotgun (WGS) entry which is preliminary data.</text>
</comment>
<dbReference type="Pfam" id="PF21032">
    <property type="entry name" value="PROPPIN"/>
    <property type="match status" value="1"/>
</dbReference>
<dbReference type="EMBL" id="JBBPHU010000007">
    <property type="protein sequence ID" value="KAK7515701.1"/>
    <property type="molecule type" value="Genomic_DNA"/>
</dbReference>
<dbReference type="PANTHER" id="PTHR11227">
    <property type="entry name" value="WD-REPEAT PROTEIN INTERACTING WITH PHOSPHOINOSIDES WIPI -RELATED"/>
    <property type="match status" value="1"/>
</dbReference>
<dbReference type="InterPro" id="IPR048720">
    <property type="entry name" value="PROPPIN"/>
</dbReference>
<protein>
    <submittedName>
        <fullName evidence="6">Phosphatidylinositol 3,5-bisphosphate-binding protein</fullName>
    </submittedName>
</protein>
<reference evidence="6 7" key="1">
    <citation type="submission" date="2024-04" db="EMBL/GenBank/DDBJ databases">
        <title>Phyllosticta paracitricarpa is synonymous to the EU quarantine fungus P. citricarpa based on phylogenomic analyses.</title>
        <authorList>
            <consortium name="Lawrence Berkeley National Laboratory"/>
            <person name="Van Ingen-Buijs V.A."/>
            <person name="Van Westerhoven A.C."/>
            <person name="Haridas S."/>
            <person name="Skiadas P."/>
            <person name="Martin F."/>
            <person name="Groenewald J.Z."/>
            <person name="Crous P.W."/>
            <person name="Seidl M.F."/>
        </authorList>
    </citation>
    <scope>NUCLEOTIDE SEQUENCE [LARGE SCALE GENOMIC DNA]</scope>
    <source>
        <strain evidence="6 7">CBS 123371</strain>
    </source>
</reference>
<comment type="similarity">
    <text evidence="4">Belongs to the WD repeat PROPPIN family.</text>
</comment>
<dbReference type="Proteomes" id="UP001363622">
    <property type="component" value="Unassembled WGS sequence"/>
</dbReference>
<gene>
    <name evidence="6" type="ORF">IWZ03DRAFT_209938</name>
</gene>
<dbReference type="InterPro" id="IPR036322">
    <property type="entry name" value="WD40_repeat_dom_sf"/>
</dbReference>
<accession>A0ABR1KJ04</accession>
<evidence type="ECO:0000256" key="2">
    <source>
        <dbReference type="ARBA" id="ARBA00022574"/>
    </source>
</evidence>
<organism evidence="6 7">
    <name type="scientific">Phyllosticta citriasiana</name>
    <dbReference type="NCBI Taxonomy" id="595635"/>
    <lineage>
        <taxon>Eukaryota</taxon>
        <taxon>Fungi</taxon>
        <taxon>Dikarya</taxon>
        <taxon>Ascomycota</taxon>
        <taxon>Pezizomycotina</taxon>
        <taxon>Dothideomycetes</taxon>
        <taxon>Dothideomycetes incertae sedis</taxon>
        <taxon>Botryosphaeriales</taxon>
        <taxon>Phyllostictaceae</taxon>
        <taxon>Phyllosticta</taxon>
    </lineage>
</organism>
<keyword evidence="3" id="KW-0677">Repeat</keyword>
<dbReference type="SUPFAM" id="SSF50978">
    <property type="entry name" value="WD40 repeat-like"/>
    <property type="match status" value="1"/>
</dbReference>
<dbReference type="SMART" id="SM00320">
    <property type="entry name" value="WD40"/>
    <property type="match status" value="2"/>
</dbReference>
<evidence type="ECO:0000256" key="3">
    <source>
        <dbReference type="ARBA" id="ARBA00022737"/>
    </source>
</evidence>
<sequence>MNTRAAIDDSPCPTALSVAFNQDFSCFSVALENGFRVYSAPACECLKARDLGQGLGCAEMLGKMNYLALVGGGKSPKYAQNKVIIWDESKHKAVVTLELRTPVQRIRLTRSYIVAVLLNRVHLYKFSSPPEKIKEFETSNNPFGLCCLGNYILVFPGRTPGQVQVVELATRNVSIIPAHSSALRALSLSPDGTIIATASEQGTLIRLWSVGSCARLGEFRRGIDAATIFSIALSPSNAFLAVTSDKGTLHIFDLPGPRNSTSSSDPSTPRRPSSISSDFSGALESGNGAADPQASGSKWGLLGKIPGLPNLFSDTYSSAKTSFEIGEEPELWATHTKRNINTAAVAGSSSAAPGAKTLNWNTPIQGVAGGRPPKGVVGWLNDYELLIIGAGQDARWERFRIGLADDGKRFVIRDAWKKIMER</sequence>
<evidence type="ECO:0000256" key="5">
    <source>
        <dbReference type="SAM" id="MobiDB-lite"/>
    </source>
</evidence>
<dbReference type="InterPro" id="IPR015943">
    <property type="entry name" value="WD40/YVTN_repeat-like_dom_sf"/>
</dbReference>
<dbReference type="Gene3D" id="2.130.10.10">
    <property type="entry name" value="YVTN repeat-like/Quinoprotein amine dehydrogenase"/>
    <property type="match status" value="1"/>
</dbReference>
<evidence type="ECO:0000313" key="6">
    <source>
        <dbReference type="EMBL" id="KAK7515701.1"/>
    </source>
</evidence>
<evidence type="ECO:0000313" key="7">
    <source>
        <dbReference type="Proteomes" id="UP001363622"/>
    </source>
</evidence>
<comment type="subcellular location">
    <subcellularLocation>
        <location evidence="1">Vacuole membrane</location>
        <topology evidence="1">Peripheral membrane protein</topology>
    </subcellularLocation>
</comment>